<evidence type="ECO:0000313" key="5">
    <source>
        <dbReference type="Proteomes" id="UP001589683"/>
    </source>
</evidence>
<dbReference type="PANTHER" id="PTHR36925">
    <property type="entry name" value="COBALT-PRECORRIN-6A REDUCTASE"/>
    <property type="match status" value="1"/>
</dbReference>
<evidence type="ECO:0000256" key="3">
    <source>
        <dbReference type="ARBA" id="ARBA00023002"/>
    </source>
</evidence>
<sequence>MKVLLLAGSGEARKLAELLANEPSTEAIASLSGATREPGKLPLQTRVGGFAGAEGFRKWVVEHGITAVIDATHPFAHRISKRTAEICASLNIPYLQVLRPEWRPGAGDNWIFIDHEEDASAYIPDAKTVFLATGRQTLDRFSGLVGRRLICRQIDPPDRPFPFEGGDFLVGRPPFSVSDELNLFRELKVDWLIVKNAGGDRSRTKLDAARELGIPVLMINRPPQPDGTTVRTPEEALSWLRALS</sequence>
<dbReference type="Pfam" id="PF02571">
    <property type="entry name" value="CbiJ"/>
    <property type="match status" value="1"/>
</dbReference>
<dbReference type="EMBL" id="JBHMEA010000039">
    <property type="protein sequence ID" value="MFB9232446.1"/>
    <property type="molecule type" value="Genomic_DNA"/>
</dbReference>
<name>A0ABV5JG51_9RHOB</name>
<dbReference type="EC" id="1.3.1.106" evidence="4"/>
<gene>
    <name evidence="4" type="ORF">ACFFUT_11690</name>
</gene>
<dbReference type="InterPro" id="IPR003723">
    <property type="entry name" value="Precorrin-6x_reduct"/>
</dbReference>
<keyword evidence="3 4" id="KW-0560">Oxidoreductase</keyword>
<evidence type="ECO:0000313" key="4">
    <source>
        <dbReference type="EMBL" id="MFB9232446.1"/>
    </source>
</evidence>
<dbReference type="PROSITE" id="PS51014">
    <property type="entry name" value="COBK_CBIJ"/>
    <property type="match status" value="1"/>
</dbReference>
<dbReference type="RefSeq" id="WP_213887919.1">
    <property type="nucleotide sequence ID" value="NZ_JAGFNU010000002.1"/>
</dbReference>
<evidence type="ECO:0000256" key="2">
    <source>
        <dbReference type="ARBA" id="ARBA00022573"/>
    </source>
</evidence>
<comment type="caution">
    <text evidence="4">The sequence shown here is derived from an EMBL/GenBank/DDBJ whole genome shotgun (WGS) entry which is preliminary data.</text>
</comment>
<dbReference type="Proteomes" id="UP001589683">
    <property type="component" value="Unassembled WGS sequence"/>
</dbReference>
<comment type="pathway">
    <text evidence="1">Cofactor biosynthesis; adenosylcobalamin biosynthesis.</text>
</comment>
<proteinExistence type="predicted"/>
<dbReference type="GO" id="GO:0016491">
    <property type="term" value="F:oxidoreductase activity"/>
    <property type="evidence" value="ECO:0007669"/>
    <property type="project" value="UniProtKB-KW"/>
</dbReference>
<protein>
    <submittedName>
        <fullName evidence="4">Cobalt-precorrin-6A reductase</fullName>
        <ecNumber evidence="4">1.3.1.106</ecNumber>
    </submittedName>
</protein>
<dbReference type="NCBIfam" id="TIGR00715">
    <property type="entry name" value="precor6x_red"/>
    <property type="match status" value="1"/>
</dbReference>
<dbReference type="NCBIfam" id="NF005968">
    <property type="entry name" value="PRK08057.1-2"/>
    <property type="match status" value="1"/>
</dbReference>
<evidence type="ECO:0000256" key="1">
    <source>
        <dbReference type="ARBA" id="ARBA00004953"/>
    </source>
</evidence>
<reference evidence="4 5" key="1">
    <citation type="submission" date="2024-09" db="EMBL/GenBank/DDBJ databases">
        <authorList>
            <person name="Sun Q."/>
            <person name="Mori K."/>
        </authorList>
    </citation>
    <scope>NUCLEOTIDE SEQUENCE [LARGE SCALE GENOMIC DNA]</scope>
    <source>
        <strain evidence="4 5">CECT 8726</strain>
    </source>
</reference>
<dbReference type="PANTHER" id="PTHR36925:SF1">
    <property type="entry name" value="COBALT-PRECORRIN-6A REDUCTASE"/>
    <property type="match status" value="1"/>
</dbReference>
<accession>A0ABV5JG51</accession>
<keyword evidence="2" id="KW-0169">Cobalamin biosynthesis</keyword>
<organism evidence="4 5">
    <name type="scientific">Pseudohalocynthiibacter aestuariivivens</name>
    <dbReference type="NCBI Taxonomy" id="1591409"/>
    <lineage>
        <taxon>Bacteria</taxon>
        <taxon>Pseudomonadati</taxon>
        <taxon>Pseudomonadota</taxon>
        <taxon>Alphaproteobacteria</taxon>
        <taxon>Rhodobacterales</taxon>
        <taxon>Paracoccaceae</taxon>
        <taxon>Pseudohalocynthiibacter</taxon>
    </lineage>
</organism>
<keyword evidence="5" id="KW-1185">Reference proteome</keyword>